<dbReference type="PANTHER" id="PTHR23501">
    <property type="entry name" value="MAJOR FACILITATOR SUPERFAMILY"/>
    <property type="match status" value="1"/>
</dbReference>
<feature type="compositionally biased region" description="Basic and acidic residues" evidence="6">
    <location>
        <begin position="13"/>
        <end position="22"/>
    </location>
</feature>
<dbReference type="Pfam" id="PF06609">
    <property type="entry name" value="TRI12"/>
    <property type="match status" value="1"/>
</dbReference>
<feature type="transmembrane region" description="Helical" evidence="7">
    <location>
        <begin position="393"/>
        <end position="410"/>
    </location>
</feature>
<keyword evidence="5 7" id="KW-0472">Membrane</keyword>
<keyword evidence="4 7" id="KW-1133">Transmembrane helix</keyword>
<dbReference type="Gene3D" id="1.20.1250.20">
    <property type="entry name" value="MFS general substrate transporter like domains"/>
    <property type="match status" value="1"/>
</dbReference>
<protein>
    <submittedName>
        <fullName evidence="8">Trichothecene efflux pump</fullName>
    </submittedName>
</protein>
<comment type="caution">
    <text evidence="8">The sequence shown here is derived from an EMBL/GenBank/DDBJ whole genome shotgun (WGS) entry which is preliminary data.</text>
</comment>
<feature type="transmembrane region" description="Helical" evidence="7">
    <location>
        <begin position="254"/>
        <end position="275"/>
    </location>
</feature>
<accession>A0A166RV66</accession>
<feature type="transmembrane region" description="Helical" evidence="7">
    <location>
        <begin position="162"/>
        <end position="183"/>
    </location>
</feature>
<name>A0A166RV66_9PEZI</name>
<dbReference type="SUPFAM" id="SSF103473">
    <property type="entry name" value="MFS general substrate transporter"/>
    <property type="match status" value="1"/>
</dbReference>
<evidence type="ECO:0000256" key="1">
    <source>
        <dbReference type="ARBA" id="ARBA00004141"/>
    </source>
</evidence>
<dbReference type="AlphaFoldDB" id="A0A166RV66"/>
<dbReference type="InterPro" id="IPR036259">
    <property type="entry name" value="MFS_trans_sf"/>
</dbReference>
<sequence length="476" mass="51057">MTATPASAGPAGEVRDLSEPDSGRTNPQNENSVLSHSLGNVASLTHMDGAVRQIQIQILGDPVHWFNKTFGFIMVAQNLGSTAACLGWVALTSSHNRVNTELGLPESDRRLSTMWLMGSSIGFLLVGRLSDLYGRRYFIVGTSFLGVIGSILGCFGGSTSVLMAANVLSGIAAAAQMSFGFVIGELVPTKWRAPYAAVTSHVLLDSTSRWRWNYGVGFGCAFLSAWVYFLCYFPPACKQLNVGGGTRIQMAKNLDVVGILLFVSGCVLTMLGLSWVGAEYQWESEEVLGMLLGGSASFAMFFVYEALFCRVPALMPPKLFKNRYYFALVTNALFASMTYSVLYVFWPTVVAKVFGGNSYYVAWQTSMVSTLFLIGMAIGGICIANVPRIRSQSLIAASVAVVFLGCLGSMKTDRYAQITASAGLLCFATGFIENVALTGVTYIWQAQDIGLAFGVLGCICSLGCAFAQAGFVSILD</sequence>
<feature type="transmembrane region" description="Helical" evidence="7">
    <location>
        <begin position="287"/>
        <end position="304"/>
    </location>
</feature>
<feature type="transmembrane region" description="Helical" evidence="7">
    <location>
        <begin position="422"/>
        <end position="444"/>
    </location>
</feature>
<dbReference type="GO" id="GO:0005886">
    <property type="term" value="C:plasma membrane"/>
    <property type="evidence" value="ECO:0007669"/>
    <property type="project" value="TreeGrafter"/>
</dbReference>
<feature type="transmembrane region" description="Helical" evidence="7">
    <location>
        <begin position="136"/>
        <end position="155"/>
    </location>
</feature>
<reference evidence="8 9" key="1">
    <citation type="submission" date="2015-06" db="EMBL/GenBank/DDBJ databases">
        <title>Survival trade-offs in plant roots during colonization by closely related pathogenic and mutualistic fungi.</title>
        <authorList>
            <person name="Hacquard S."/>
            <person name="Kracher B."/>
            <person name="Hiruma K."/>
            <person name="Weinman A."/>
            <person name="Muench P."/>
            <person name="Garrido Oter R."/>
            <person name="Ver Loren van Themaat E."/>
            <person name="Dallerey J.-F."/>
            <person name="Damm U."/>
            <person name="Henrissat B."/>
            <person name="Lespinet O."/>
            <person name="Thon M."/>
            <person name="Kemen E."/>
            <person name="McHardy A.C."/>
            <person name="Schulze-Lefert P."/>
            <person name="O'Connell R.J."/>
        </authorList>
    </citation>
    <scope>NUCLEOTIDE SEQUENCE [LARGE SCALE GENOMIC DNA]</scope>
    <source>
        <strain evidence="8 9">0861</strain>
    </source>
</reference>
<dbReference type="PANTHER" id="PTHR23501:SF109">
    <property type="entry name" value="MAJOR FACILITATOR SUPERFAMILY (MFS) PROFILE DOMAIN-CONTAINING PROTEIN-RELATED"/>
    <property type="match status" value="1"/>
</dbReference>
<dbReference type="GO" id="GO:0022857">
    <property type="term" value="F:transmembrane transporter activity"/>
    <property type="evidence" value="ECO:0007669"/>
    <property type="project" value="InterPro"/>
</dbReference>
<evidence type="ECO:0000256" key="2">
    <source>
        <dbReference type="ARBA" id="ARBA00022448"/>
    </source>
</evidence>
<keyword evidence="3 7" id="KW-0812">Transmembrane</keyword>
<feature type="transmembrane region" description="Helical" evidence="7">
    <location>
        <begin position="111"/>
        <end position="130"/>
    </location>
</feature>
<keyword evidence="2" id="KW-0813">Transport</keyword>
<evidence type="ECO:0000256" key="3">
    <source>
        <dbReference type="ARBA" id="ARBA00022692"/>
    </source>
</evidence>
<feature type="transmembrane region" description="Helical" evidence="7">
    <location>
        <begin position="70"/>
        <end position="91"/>
    </location>
</feature>
<evidence type="ECO:0000256" key="7">
    <source>
        <dbReference type="SAM" id="Phobius"/>
    </source>
</evidence>
<proteinExistence type="predicted"/>
<dbReference type="InterPro" id="IPR010573">
    <property type="entry name" value="MFS_Str1/Tri12-like"/>
</dbReference>
<evidence type="ECO:0000256" key="5">
    <source>
        <dbReference type="ARBA" id="ARBA00023136"/>
    </source>
</evidence>
<organism evidence="8 9">
    <name type="scientific">Colletotrichum tofieldiae</name>
    <dbReference type="NCBI Taxonomy" id="708197"/>
    <lineage>
        <taxon>Eukaryota</taxon>
        <taxon>Fungi</taxon>
        <taxon>Dikarya</taxon>
        <taxon>Ascomycota</taxon>
        <taxon>Pezizomycotina</taxon>
        <taxon>Sordariomycetes</taxon>
        <taxon>Hypocreomycetidae</taxon>
        <taxon>Glomerellales</taxon>
        <taxon>Glomerellaceae</taxon>
        <taxon>Colletotrichum</taxon>
        <taxon>Colletotrichum spaethianum species complex</taxon>
    </lineage>
</organism>
<feature type="transmembrane region" description="Helical" evidence="7">
    <location>
        <begin position="451"/>
        <end position="475"/>
    </location>
</feature>
<gene>
    <name evidence="8" type="ORF">CT0861_00724</name>
</gene>
<evidence type="ECO:0000313" key="9">
    <source>
        <dbReference type="Proteomes" id="UP000076552"/>
    </source>
</evidence>
<feature type="transmembrane region" description="Helical" evidence="7">
    <location>
        <begin position="324"/>
        <end position="346"/>
    </location>
</feature>
<feature type="transmembrane region" description="Helical" evidence="7">
    <location>
        <begin position="366"/>
        <end position="386"/>
    </location>
</feature>
<evidence type="ECO:0000256" key="6">
    <source>
        <dbReference type="SAM" id="MobiDB-lite"/>
    </source>
</evidence>
<comment type="subcellular location">
    <subcellularLocation>
        <location evidence="1">Membrane</location>
        <topology evidence="1">Multi-pass membrane protein</topology>
    </subcellularLocation>
</comment>
<dbReference type="EMBL" id="LFIV01000101">
    <property type="protein sequence ID" value="KZL69791.1"/>
    <property type="molecule type" value="Genomic_DNA"/>
</dbReference>
<dbReference type="Proteomes" id="UP000076552">
    <property type="component" value="Unassembled WGS sequence"/>
</dbReference>
<evidence type="ECO:0000256" key="4">
    <source>
        <dbReference type="ARBA" id="ARBA00022989"/>
    </source>
</evidence>
<keyword evidence="9" id="KW-1185">Reference proteome</keyword>
<evidence type="ECO:0000313" key="8">
    <source>
        <dbReference type="EMBL" id="KZL69791.1"/>
    </source>
</evidence>
<feature type="transmembrane region" description="Helical" evidence="7">
    <location>
        <begin position="212"/>
        <end position="233"/>
    </location>
</feature>
<feature type="region of interest" description="Disordered" evidence="6">
    <location>
        <begin position="1"/>
        <end position="34"/>
    </location>
</feature>
<feature type="compositionally biased region" description="Polar residues" evidence="6">
    <location>
        <begin position="23"/>
        <end position="34"/>
    </location>
</feature>